<name>A0ABU1V1I3_9GAMM</name>
<feature type="domain" description="PepSY" evidence="1">
    <location>
        <begin position="40"/>
        <end position="99"/>
    </location>
</feature>
<gene>
    <name evidence="2" type="ORF">J2X05_003305</name>
</gene>
<dbReference type="RefSeq" id="WP_310074428.1">
    <property type="nucleotide sequence ID" value="NZ_JAVDVX010000006.1"/>
</dbReference>
<evidence type="ECO:0000313" key="2">
    <source>
        <dbReference type="EMBL" id="MDR7091270.1"/>
    </source>
</evidence>
<sequence length="102" mass="11702">MQTITRIALYVFLAALTLGVSARDLSQDEALRLREQGRIIPLEKLLELVAQRHPHASLLELELEEDDDIYIYEVELATRDGVVRELEFDAHTGKLLKDEEDD</sequence>
<accession>A0ABU1V1I3</accession>
<comment type="caution">
    <text evidence="2">The sequence shown here is derived from an EMBL/GenBank/DDBJ whole genome shotgun (WGS) entry which is preliminary data.</text>
</comment>
<proteinExistence type="predicted"/>
<protein>
    <submittedName>
        <fullName evidence="2">Membrane protein YkoI</fullName>
    </submittedName>
</protein>
<keyword evidence="3" id="KW-1185">Reference proteome</keyword>
<dbReference type="InterPro" id="IPR025711">
    <property type="entry name" value="PepSY"/>
</dbReference>
<evidence type="ECO:0000313" key="3">
    <source>
        <dbReference type="Proteomes" id="UP001253595"/>
    </source>
</evidence>
<reference evidence="2 3" key="1">
    <citation type="submission" date="2023-07" db="EMBL/GenBank/DDBJ databases">
        <title>Sorghum-associated microbial communities from plants grown in Nebraska, USA.</title>
        <authorList>
            <person name="Schachtman D."/>
        </authorList>
    </citation>
    <scope>NUCLEOTIDE SEQUENCE [LARGE SCALE GENOMIC DNA]</scope>
    <source>
        <strain evidence="2 3">BE190</strain>
    </source>
</reference>
<evidence type="ECO:0000259" key="1">
    <source>
        <dbReference type="Pfam" id="PF03413"/>
    </source>
</evidence>
<dbReference type="Gene3D" id="3.10.450.40">
    <property type="match status" value="1"/>
</dbReference>
<dbReference type="EMBL" id="JAVDVX010000006">
    <property type="protein sequence ID" value="MDR7091270.1"/>
    <property type="molecule type" value="Genomic_DNA"/>
</dbReference>
<organism evidence="2 3">
    <name type="scientific">Cellvibrio fibrivorans</name>
    <dbReference type="NCBI Taxonomy" id="126350"/>
    <lineage>
        <taxon>Bacteria</taxon>
        <taxon>Pseudomonadati</taxon>
        <taxon>Pseudomonadota</taxon>
        <taxon>Gammaproteobacteria</taxon>
        <taxon>Cellvibrionales</taxon>
        <taxon>Cellvibrionaceae</taxon>
        <taxon>Cellvibrio</taxon>
    </lineage>
</organism>
<dbReference type="Pfam" id="PF03413">
    <property type="entry name" value="PepSY"/>
    <property type="match status" value="1"/>
</dbReference>
<dbReference type="Proteomes" id="UP001253595">
    <property type="component" value="Unassembled WGS sequence"/>
</dbReference>